<dbReference type="PANTHER" id="PTHR46436:SF2">
    <property type="entry name" value="CHROMOSOME UNDETERMINED SCAFFOLD_119, WHOLE GENOME SHOTGUN SEQUENCE"/>
    <property type="match status" value="1"/>
</dbReference>
<comment type="caution">
    <text evidence="3">The sequence shown here is derived from an EMBL/GenBank/DDBJ whole genome shotgun (WGS) entry which is preliminary data.</text>
</comment>
<evidence type="ECO:0000256" key="1">
    <source>
        <dbReference type="ARBA" id="ARBA00022837"/>
    </source>
</evidence>
<dbReference type="CDD" id="cd00030">
    <property type="entry name" value="C2"/>
    <property type="match status" value="1"/>
</dbReference>
<dbReference type="InterPro" id="IPR000008">
    <property type="entry name" value="C2_dom"/>
</dbReference>
<keyword evidence="4" id="KW-1185">Reference proteome</keyword>
<dbReference type="Pfam" id="PF00168">
    <property type="entry name" value="C2"/>
    <property type="match status" value="1"/>
</dbReference>
<dbReference type="OrthoDB" id="5527234at2759"/>
<dbReference type="Proteomes" id="UP000193642">
    <property type="component" value="Unassembled WGS sequence"/>
</dbReference>
<sequence>MSHFTNYQIRRFRFIFNQYSEGVGISATVESPDNIGSSVEDPFLFASNNSSIAVNDSSGWIIRVNYKLTANELIQLMPRFGPPITLTQARDFIYEYDSSCTGCLDFDDFIEFLGDYQAILQVRRDKALGHYYGKLNLAQTPDQPGDDIWTPNDYPAHDDPKILIARLFIQKFQEPTDYLATLSLDDPEFFFTKTESVTTEIIEKGFIDDMSILKRSIVVRIYSARNLSAFTRIKKRIKKGIEFTSLDPMIRIELAGIVRQTSAIVATTKPDWDQDLKFEITIPPGEIHDVQQWVDRQVMSISLMDFDGSGSAHNSEVIGVTTIPLLKILLSVKKPMWQVVKLNQMDSCLALSRLPVLELSISDNTREQWAWAKIVDAYAVPEEVWYKKHQSKVLADLNKLSRMPNIDPSSSSSSYMDFDLWGNYRDMIRPLRTSFRRRCFHTFTLNEHNQVVPLTTLVTPITIPDSNTAISTPQDAAKHVARIAYRTAIVARSKMTNLLISKCLSDAQEEALARADRIMENQSAAGWRAQYGWCLSATQNLFAQVSSPQTVLLQKQGTLMELSMLLCGLLLGLGIPSYVAIGHVKRRPYVWVVSILQSESASAVVDEMDDFAACQIVYTNVVGNPLAYNRTDFRQMAEAAKRQNGNKEVQIVHWDAATGTNYTKSSQANFPFDKIETLFDNTNIFYNIQKSDNLKRTFFSWDLANLNHWVPFFPEDLTPESPIRCFYTPTDSIFPPPSHKVSSEADSRMFLIDLAQNIQLYRKNALFIPKTVFHRPASKFLQAHLNRFELRLSEIMSENMNWNGGRADSTPFRSSLYQRGTYFNSSQTFLVDVSSLSSARKSSVEAGLVRKMHQDLAAFTPDRSWYRGTIMHFKSSNVDDIMEHLVSLGLLNATLPGISFVIGARIFTHQFANSVWVGIGYFQDLCANEVHHLLNPVNYDEISKK</sequence>
<organism evidence="3 4">
    <name type="scientific">Rhizoclosmatium globosum</name>
    <dbReference type="NCBI Taxonomy" id="329046"/>
    <lineage>
        <taxon>Eukaryota</taxon>
        <taxon>Fungi</taxon>
        <taxon>Fungi incertae sedis</taxon>
        <taxon>Chytridiomycota</taxon>
        <taxon>Chytridiomycota incertae sedis</taxon>
        <taxon>Chytridiomycetes</taxon>
        <taxon>Chytridiales</taxon>
        <taxon>Chytriomycetaceae</taxon>
        <taxon>Rhizoclosmatium</taxon>
    </lineage>
</organism>
<proteinExistence type="predicted"/>
<dbReference type="InterPro" id="IPR056290">
    <property type="entry name" value="CEPT76/DRC7_peptidase-like_dom"/>
</dbReference>
<protein>
    <recommendedName>
        <fullName evidence="2">C2 domain-containing protein</fullName>
    </recommendedName>
</protein>
<evidence type="ECO:0000313" key="3">
    <source>
        <dbReference type="EMBL" id="ORY49523.1"/>
    </source>
</evidence>
<dbReference type="EMBL" id="MCGO01000009">
    <property type="protein sequence ID" value="ORY49523.1"/>
    <property type="molecule type" value="Genomic_DNA"/>
</dbReference>
<dbReference type="Gene3D" id="1.10.238.10">
    <property type="entry name" value="EF-hand"/>
    <property type="match status" value="1"/>
</dbReference>
<dbReference type="InterPro" id="IPR018247">
    <property type="entry name" value="EF_Hand_1_Ca_BS"/>
</dbReference>
<dbReference type="SUPFAM" id="SSF49562">
    <property type="entry name" value="C2 domain (Calcium/lipid-binding domain, CaLB)"/>
    <property type="match status" value="1"/>
</dbReference>
<dbReference type="InterPro" id="IPR052299">
    <property type="entry name" value="CEP76"/>
</dbReference>
<dbReference type="PROSITE" id="PS50004">
    <property type="entry name" value="C2"/>
    <property type="match status" value="1"/>
</dbReference>
<gene>
    <name evidence="3" type="ORF">BCR33DRAFT_847478</name>
</gene>
<evidence type="ECO:0000313" key="4">
    <source>
        <dbReference type="Proteomes" id="UP000193642"/>
    </source>
</evidence>
<feature type="domain" description="C2" evidence="2">
    <location>
        <begin position="198"/>
        <end position="338"/>
    </location>
</feature>
<evidence type="ECO:0000259" key="2">
    <source>
        <dbReference type="PROSITE" id="PS50004"/>
    </source>
</evidence>
<dbReference type="Gene3D" id="2.60.40.150">
    <property type="entry name" value="C2 domain"/>
    <property type="match status" value="1"/>
</dbReference>
<keyword evidence="1" id="KW-0106">Calcium</keyword>
<dbReference type="SMART" id="SM00239">
    <property type="entry name" value="C2"/>
    <property type="match status" value="1"/>
</dbReference>
<dbReference type="STRING" id="329046.A0A1Y2CRB9"/>
<dbReference type="InterPro" id="IPR011992">
    <property type="entry name" value="EF-hand-dom_pair"/>
</dbReference>
<reference evidence="3 4" key="1">
    <citation type="submission" date="2016-07" db="EMBL/GenBank/DDBJ databases">
        <title>Pervasive Adenine N6-methylation of Active Genes in Fungi.</title>
        <authorList>
            <consortium name="DOE Joint Genome Institute"/>
            <person name="Mondo S.J."/>
            <person name="Dannebaum R.O."/>
            <person name="Kuo R.C."/>
            <person name="Labutti K."/>
            <person name="Haridas S."/>
            <person name="Kuo A."/>
            <person name="Salamov A."/>
            <person name="Ahrendt S.R."/>
            <person name="Lipzen A."/>
            <person name="Sullivan W."/>
            <person name="Andreopoulos W.B."/>
            <person name="Clum A."/>
            <person name="Lindquist E."/>
            <person name="Daum C."/>
            <person name="Ramamoorthy G.K."/>
            <person name="Gryganskyi A."/>
            <person name="Culley D."/>
            <person name="Magnuson J.K."/>
            <person name="James T.Y."/>
            <person name="O'Malley M.A."/>
            <person name="Stajich J.E."/>
            <person name="Spatafora J.W."/>
            <person name="Visel A."/>
            <person name="Grigoriev I.V."/>
        </authorList>
    </citation>
    <scope>NUCLEOTIDE SEQUENCE [LARGE SCALE GENOMIC DNA]</scope>
    <source>
        <strain evidence="3 4">JEL800</strain>
    </source>
</reference>
<dbReference type="SUPFAM" id="SSF47473">
    <property type="entry name" value="EF-hand"/>
    <property type="match status" value="1"/>
</dbReference>
<name>A0A1Y2CRB9_9FUNG</name>
<dbReference type="PROSITE" id="PS00018">
    <property type="entry name" value="EF_HAND_1"/>
    <property type="match status" value="1"/>
</dbReference>
<accession>A0A1Y2CRB9</accession>
<dbReference type="InterPro" id="IPR035892">
    <property type="entry name" value="C2_domain_sf"/>
</dbReference>
<dbReference type="AlphaFoldDB" id="A0A1Y2CRB9"/>
<dbReference type="Pfam" id="PF24656">
    <property type="entry name" value="CEPT76_peptidase"/>
    <property type="match status" value="2"/>
</dbReference>
<dbReference type="PANTHER" id="PTHR46436">
    <property type="entry name" value="CENTROSOMAL PROTEIN OF 76 KDA"/>
    <property type="match status" value="1"/>
</dbReference>